<dbReference type="Proteomes" id="UP000694556">
    <property type="component" value="Chromosome 29"/>
</dbReference>
<dbReference type="InterPro" id="IPR003599">
    <property type="entry name" value="Ig_sub"/>
</dbReference>
<feature type="transmembrane region" description="Helical" evidence="11">
    <location>
        <begin position="250"/>
        <end position="270"/>
    </location>
</feature>
<evidence type="ECO:0000256" key="10">
    <source>
        <dbReference type="ARBA" id="ARBA00038221"/>
    </source>
</evidence>
<comment type="similarity">
    <text evidence="10">Belongs to the SKINT family.</text>
</comment>
<feature type="chain" id="PRO_5034772954" description="Butyrophilin subfamily 1 member A1-like" evidence="12">
    <location>
        <begin position="21"/>
        <end position="484"/>
    </location>
</feature>
<keyword evidence="8" id="KW-0325">Glycoprotein</keyword>
<dbReference type="Pfam" id="PF13765">
    <property type="entry name" value="PRY"/>
    <property type="match status" value="1"/>
</dbReference>
<sequence length="484" mass="54657">MVFGCHLQCSLLAFIPYSLVFHVCELQSATFSVKGPPDPVAMAVGQDVVLPCQVSPAQSVQDMEVTWFREQFTPFVHRYKERQDQYGDQMVQYQGRTELLKDGLTNGSVDLRIFRVQLSDRGLYTCFVRNGSGYDEAVVELKVTASGSAPRIALERYQDGGIRVACRSAGWFPQPQVLWQDHCGQHLPSLSENITQDESGLFAMESILILTRSAGQELACVVRPALQSQEKESSFYISDPFFQNAHPWKIGLGVVLVAVLSLFIIAVYLFRMKGQHEKKIAMQAAALCDRAAEIERQAEELEWRRYAVPIENVAVVLDSDTAHCDLVLSDDRKSVKRVDKLQNVPSLPQRFDPWRCVLGCEGYSSGRYYWEVEVVDGGGWAVGVSREDVKRKGEIQFSPEEGIWAVGNWARHFEAFTSPEHTRLHESQAPTRVRVSLDYEVGRVAFFSVDEKNSIFTFPLASFDGFRVHPWVWLGPGTWLKMCP</sequence>
<dbReference type="Ensembl" id="ENSCMMT00000007198.1">
    <property type="protein sequence ID" value="ENSCMMP00000006482.1"/>
    <property type="gene ID" value="ENSCMMG00000004146.1"/>
</dbReference>
<dbReference type="InterPro" id="IPR003879">
    <property type="entry name" value="Butyrophylin_SPRY"/>
</dbReference>
<evidence type="ECO:0000256" key="7">
    <source>
        <dbReference type="ARBA" id="ARBA00023157"/>
    </source>
</evidence>
<feature type="domain" description="Ig-like" evidence="14">
    <location>
        <begin position="150"/>
        <end position="238"/>
    </location>
</feature>
<keyword evidence="16" id="KW-1185">Reference proteome</keyword>
<evidence type="ECO:0008006" key="17">
    <source>
        <dbReference type="Google" id="ProtNLM"/>
    </source>
</evidence>
<dbReference type="Gene3D" id="2.60.40.10">
    <property type="entry name" value="Immunoglobulins"/>
    <property type="match status" value="2"/>
</dbReference>
<dbReference type="PROSITE" id="PS50188">
    <property type="entry name" value="B302_SPRY"/>
    <property type="match status" value="1"/>
</dbReference>
<accession>A0A8C3BHC3</accession>
<comment type="similarity">
    <text evidence="2">Belongs to the immunoglobulin superfamily. BTN/MOG family.</text>
</comment>
<keyword evidence="7" id="KW-1015">Disulfide bond</keyword>
<keyword evidence="3 11" id="KW-0812">Transmembrane</keyword>
<dbReference type="GO" id="GO:0050863">
    <property type="term" value="P:regulation of T cell activation"/>
    <property type="evidence" value="ECO:0007669"/>
    <property type="project" value="UniProtKB-ARBA"/>
</dbReference>
<evidence type="ECO:0000256" key="8">
    <source>
        <dbReference type="ARBA" id="ARBA00023180"/>
    </source>
</evidence>
<dbReference type="InterPro" id="IPR013106">
    <property type="entry name" value="Ig_V-set"/>
</dbReference>
<dbReference type="InterPro" id="IPR050504">
    <property type="entry name" value="IgSF_BTN/MOG"/>
</dbReference>
<dbReference type="FunFam" id="2.60.40.10:FF:000142">
    <property type="entry name" value="V-set domain-containing T-cell activation inhibitor 1"/>
    <property type="match status" value="1"/>
</dbReference>
<proteinExistence type="inferred from homology"/>
<dbReference type="InterPro" id="IPR043136">
    <property type="entry name" value="B30.2/SPRY_sf"/>
</dbReference>
<evidence type="ECO:0000313" key="16">
    <source>
        <dbReference type="Proteomes" id="UP000694556"/>
    </source>
</evidence>
<evidence type="ECO:0000313" key="15">
    <source>
        <dbReference type="Ensembl" id="ENSCMMP00000006482.1"/>
    </source>
</evidence>
<name>A0A8C3BHC3_CAIMO</name>
<dbReference type="GO" id="GO:0042110">
    <property type="term" value="P:T cell activation"/>
    <property type="evidence" value="ECO:0007669"/>
    <property type="project" value="UniProtKB-ARBA"/>
</dbReference>
<evidence type="ECO:0000256" key="4">
    <source>
        <dbReference type="ARBA" id="ARBA00022729"/>
    </source>
</evidence>
<dbReference type="PROSITE" id="PS50835">
    <property type="entry name" value="IG_LIKE"/>
    <property type="match status" value="2"/>
</dbReference>
<dbReference type="SUPFAM" id="SSF49899">
    <property type="entry name" value="Concanavalin A-like lectins/glucanases"/>
    <property type="match status" value="1"/>
</dbReference>
<dbReference type="InterPro" id="IPR053896">
    <property type="entry name" value="BTN3A2-like_Ig-C"/>
</dbReference>
<dbReference type="SUPFAM" id="SSF48726">
    <property type="entry name" value="Immunoglobulin"/>
    <property type="match status" value="2"/>
</dbReference>
<dbReference type="SMART" id="SM00589">
    <property type="entry name" value="PRY"/>
    <property type="match status" value="1"/>
</dbReference>
<dbReference type="Gene3D" id="2.60.120.920">
    <property type="match status" value="1"/>
</dbReference>
<evidence type="ECO:0000256" key="5">
    <source>
        <dbReference type="ARBA" id="ARBA00022989"/>
    </source>
</evidence>
<evidence type="ECO:0000256" key="1">
    <source>
        <dbReference type="ARBA" id="ARBA00004479"/>
    </source>
</evidence>
<dbReference type="PRINTS" id="PR01407">
    <property type="entry name" value="BUTYPHLNCDUF"/>
</dbReference>
<dbReference type="AlphaFoldDB" id="A0A8C3BHC3"/>
<dbReference type="SMART" id="SM00449">
    <property type="entry name" value="SPRY"/>
    <property type="match status" value="1"/>
</dbReference>
<dbReference type="SMART" id="SM00408">
    <property type="entry name" value="IGc2"/>
    <property type="match status" value="1"/>
</dbReference>
<dbReference type="InterPro" id="IPR036179">
    <property type="entry name" value="Ig-like_dom_sf"/>
</dbReference>
<keyword evidence="9" id="KW-0393">Immunoglobulin domain</keyword>
<comment type="subcellular location">
    <subcellularLocation>
        <location evidence="1">Membrane</location>
        <topology evidence="1">Single-pass type I membrane protein</topology>
    </subcellularLocation>
</comment>
<reference evidence="15" key="2">
    <citation type="submission" date="2025-08" db="UniProtKB">
        <authorList>
            <consortium name="Ensembl"/>
        </authorList>
    </citation>
    <scope>IDENTIFICATION</scope>
</reference>
<dbReference type="InterPro" id="IPR003877">
    <property type="entry name" value="SPRY_dom"/>
</dbReference>
<dbReference type="SMART" id="SM00406">
    <property type="entry name" value="IGv"/>
    <property type="match status" value="1"/>
</dbReference>
<evidence type="ECO:0000256" key="3">
    <source>
        <dbReference type="ARBA" id="ARBA00022692"/>
    </source>
</evidence>
<dbReference type="Pfam" id="PF22705">
    <property type="entry name" value="C2-set_3"/>
    <property type="match status" value="1"/>
</dbReference>
<evidence type="ECO:0000256" key="9">
    <source>
        <dbReference type="ARBA" id="ARBA00023319"/>
    </source>
</evidence>
<evidence type="ECO:0000259" key="14">
    <source>
        <dbReference type="PROSITE" id="PS50835"/>
    </source>
</evidence>
<dbReference type="Pfam" id="PF00622">
    <property type="entry name" value="SPRY"/>
    <property type="match status" value="1"/>
</dbReference>
<dbReference type="PANTHER" id="PTHR24100:SF149">
    <property type="entry name" value="BG-LIKE ANTIGEN 1-RELATED"/>
    <property type="match status" value="1"/>
</dbReference>
<reference evidence="15" key="3">
    <citation type="submission" date="2025-09" db="UniProtKB">
        <authorList>
            <consortium name="Ensembl"/>
        </authorList>
    </citation>
    <scope>IDENTIFICATION</scope>
</reference>
<feature type="signal peptide" evidence="12">
    <location>
        <begin position="1"/>
        <end position="20"/>
    </location>
</feature>
<dbReference type="InterPro" id="IPR001870">
    <property type="entry name" value="B30.2/SPRY"/>
</dbReference>
<dbReference type="GO" id="GO:0001817">
    <property type="term" value="P:regulation of cytokine production"/>
    <property type="evidence" value="ECO:0007669"/>
    <property type="project" value="TreeGrafter"/>
</dbReference>
<dbReference type="InterPro" id="IPR013783">
    <property type="entry name" value="Ig-like_fold"/>
</dbReference>
<dbReference type="InterPro" id="IPR003598">
    <property type="entry name" value="Ig_sub2"/>
</dbReference>
<evidence type="ECO:0000256" key="12">
    <source>
        <dbReference type="SAM" id="SignalP"/>
    </source>
</evidence>
<reference evidence="15" key="1">
    <citation type="submission" date="2018-09" db="EMBL/GenBank/DDBJ databases">
        <title>Common duck and Muscovy duck high density SNP chip.</title>
        <authorList>
            <person name="Vignal A."/>
            <person name="Thebault N."/>
            <person name="Warren W.C."/>
        </authorList>
    </citation>
    <scope>NUCLEOTIDE SEQUENCE [LARGE SCALE GENOMIC DNA]</scope>
</reference>
<dbReference type="GO" id="GO:0009897">
    <property type="term" value="C:external side of plasma membrane"/>
    <property type="evidence" value="ECO:0007669"/>
    <property type="project" value="TreeGrafter"/>
</dbReference>
<dbReference type="SMART" id="SM00409">
    <property type="entry name" value="IG"/>
    <property type="match status" value="1"/>
</dbReference>
<protein>
    <recommendedName>
        <fullName evidence="17">Butyrophilin subfamily 1 member A1-like</fullName>
    </recommendedName>
</protein>
<keyword evidence="5 11" id="KW-1133">Transmembrane helix</keyword>
<dbReference type="Pfam" id="PF07686">
    <property type="entry name" value="V-set"/>
    <property type="match status" value="1"/>
</dbReference>
<feature type="domain" description="Ig-like" evidence="14">
    <location>
        <begin position="16"/>
        <end position="144"/>
    </location>
</feature>
<dbReference type="GO" id="GO:0005102">
    <property type="term" value="F:signaling receptor binding"/>
    <property type="evidence" value="ECO:0007669"/>
    <property type="project" value="TreeGrafter"/>
</dbReference>
<evidence type="ECO:0000256" key="2">
    <source>
        <dbReference type="ARBA" id="ARBA00007591"/>
    </source>
</evidence>
<dbReference type="GO" id="GO:1903037">
    <property type="term" value="P:regulation of leukocyte cell-cell adhesion"/>
    <property type="evidence" value="ECO:0007669"/>
    <property type="project" value="UniProtKB-ARBA"/>
</dbReference>
<evidence type="ECO:0000256" key="11">
    <source>
        <dbReference type="SAM" id="Phobius"/>
    </source>
</evidence>
<feature type="domain" description="B30.2/SPRY" evidence="13">
    <location>
        <begin position="295"/>
        <end position="484"/>
    </location>
</feature>
<keyword evidence="4 12" id="KW-0732">Signal</keyword>
<dbReference type="GO" id="GO:0050852">
    <property type="term" value="P:T cell receptor signaling pathway"/>
    <property type="evidence" value="ECO:0007669"/>
    <property type="project" value="TreeGrafter"/>
</dbReference>
<dbReference type="InterPro" id="IPR006574">
    <property type="entry name" value="PRY"/>
</dbReference>
<dbReference type="InterPro" id="IPR013320">
    <property type="entry name" value="ConA-like_dom_sf"/>
</dbReference>
<keyword evidence="6 11" id="KW-0472">Membrane</keyword>
<evidence type="ECO:0000259" key="13">
    <source>
        <dbReference type="PROSITE" id="PS50188"/>
    </source>
</evidence>
<dbReference type="FunFam" id="2.60.120.920:FF:000004">
    <property type="entry name" value="Butyrophilin subfamily 1 member A1"/>
    <property type="match status" value="1"/>
</dbReference>
<dbReference type="PANTHER" id="PTHR24100">
    <property type="entry name" value="BUTYROPHILIN"/>
    <property type="match status" value="1"/>
</dbReference>
<dbReference type="CDD" id="cd05713">
    <property type="entry name" value="IgV_MOG_like"/>
    <property type="match status" value="1"/>
</dbReference>
<evidence type="ECO:0000256" key="6">
    <source>
        <dbReference type="ARBA" id="ARBA00023136"/>
    </source>
</evidence>
<dbReference type="CDD" id="cd12888">
    <property type="entry name" value="SPRY_PRY_TRIM7_like"/>
    <property type="match status" value="1"/>
</dbReference>
<dbReference type="InterPro" id="IPR007110">
    <property type="entry name" value="Ig-like_dom"/>
</dbReference>
<dbReference type="FunFam" id="2.60.40.10:FF:000088">
    <property type="entry name" value="Butyrophilin subfamily 1 member A1"/>
    <property type="match status" value="1"/>
</dbReference>
<organism evidence="15 16">
    <name type="scientific">Cairina moschata</name>
    <name type="common">Muscovy duck</name>
    <dbReference type="NCBI Taxonomy" id="8855"/>
    <lineage>
        <taxon>Eukaryota</taxon>
        <taxon>Metazoa</taxon>
        <taxon>Chordata</taxon>
        <taxon>Craniata</taxon>
        <taxon>Vertebrata</taxon>
        <taxon>Euteleostomi</taxon>
        <taxon>Archelosauria</taxon>
        <taxon>Archosauria</taxon>
        <taxon>Dinosauria</taxon>
        <taxon>Saurischia</taxon>
        <taxon>Theropoda</taxon>
        <taxon>Coelurosauria</taxon>
        <taxon>Aves</taxon>
        <taxon>Neognathae</taxon>
        <taxon>Galloanserae</taxon>
        <taxon>Anseriformes</taxon>
        <taxon>Anatidae</taxon>
        <taxon>Anatinae</taxon>
        <taxon>Cairina</taxon>
    </lineage>
</organism>